<dbReference type="CDD" id="cd00267">
    <property type="entry name" value="ABC_ATPase"/>
    <property type="match status" value="1"/>
</dbReference>
<evidence type="ECO:0000313" key="4">
    <source>
        <dbReference type="EMBL" id="QLG71089.1"/>
    </source>
</evidence>
<dbReference type="AlphaFoldDB" id="A0A7H9AZF6"/>
<reference evidence="4 5" key="1">
    <citation type="submission" date="2020-07" db="EMBL/GenBank/DDBJ databases">
        <title>The yeast mating-type switching endonuclease HO is a domesticated member of an unorthodox homing genetic element family.</title>
        <authorList>
            <person name="Coughlan A.Y."/>
            <person name="Lombardi L."/>
            <person name="Braun-Galleani S."/>
            <person name="Martos A.R."/>
            <person name="Galeote V."/>
            <person name="Bigey F."/>
            <person name="Dequin S."/>
            <person name="Byrne K.P."/>
            <person name="Wolfe K.H."/>
        </authorList>
    </citation>
    <scope>NUCLEOTIDE SEQUENCE [LARGE SCALE GENOMIC DNA]</scope>
    <source>
        <strain evidence="4 5">NRRL Y-6702</strain>
    </source>
</reference>
<protein>
    <recommendedName>
        <fullName evidence="3">ABC transporter domain-containing protein</fullName>
    </recommendedName>
</protein>
<dbReference type="EMBL" id="CP058605">
    <property type="protein sequence ID" value="QLG71089.1"/>
    <property type="molecule type" value="Genomic_DNA"/>
</dbReference>
<keyword evidence="1" id="KW-0547">Nucleotide-binding</keyword>
<dbReference type="GeneID" id="59234750"/>
<feature type="domain" description="ABC transporter" evidence="3">
    <location>
        <begin position="295"/>
        <end position="529"/>
    </location>
</feature>
<proteinExistence type="predicted"/>
<evidence type="ECO:0000313" key="5">
    <source>
        <dbReference type="Proteomes" id="UP000509704"/>
    </source>
</evidence>
<dbReference type="PROSITE" id="PS50893">
    <property type="entry name" value="ABC_TRANSPORTER_2"/>
    <property type="match status" value="2"/>
</dbReference>
<gene>
    <name evidence="4" type="ORF">HG535_0B01270</name>
</gene>
<name>A0A7H9AZF6_ZYGMR</name>
<dbReference type="SMART" id="SM00382">
    <property type="entry name" value="AAA"/>
    <property type="match status" value="1"/>
</dbReference>
<keyword evidence="5" id="KW-1185">Reference proteome</keyword>
<keyword evidence="2" id="KW-0067">ATP-binding</keyword>
<dbReference type="InterPro" id="IPR027417">
    <property type="entry name" value="P-loop_NTPase"/>
</dbReference>
<dbReference type="InterPro" id="IPR003439">
    <property type="entry name" value="ABC_transporter-like_ATP-bd"/>
</dbReference>
<dbReference type="GO" id="GO:0005524">
    <property type="term" value="F:ATP binding"/>
    <property type="evidence" value="ECO:0007669"/>
    <property type="project" value="UniProtKB-KW"/>
</dbReference>
<dbReference type="InterPro" id="IPR003593">
    <property type="entry name" value="AAA+_ATPase"/>
</dbReference>
<dbReference type="OrthoDB" id="10255969at2759"/>
<dbReference type="Pfam" id="PF00005">
    <property type="entry name" value="ABC_tran"/>
    <property type="match status" value="2"/>
</dbReference>
<feature type="domain" description="ABC transporter" evidence="3">
    <location>
        <begin position="8"/>
        <end position="259"/>
    </location>
</feature>
<dbReference type="Proteomes" id="UP000509704">
    <property type="component" value="Chromosome 2"/>
</dbReference>
<dbReference type="GO" id="GO:0016887">
    <property type="term" value="F:ATP hydrolysis activity"/>
    <property type="evidence" value="ECO:0007669"/>
    <property type="project" value="InterPro"/>
</dbReference>
<evidence type="ECO:0000256" key="1">
    <source>
        <dbReference type="ARBA" id="ARBA00022741"/>
    </source>
</evidence>
<accession>A0A7H9AZF6</accession>
<dbReference type="InterPro" id="IPR050334">
    <property type="entry name" value="Molybdenum_import_ModC"/>
</dbReference>
<dbReference type="Gene3D" id="3.40.50.300">
    <property type="entry name" value="P-loop containing nucleotide triphosphate hydrolases"/>
    <property type="match status" value="2"/>
</dbReference>
<dbReference type="PANTHER" id="PTHR43514:SF4">
    <property type="entry name" value="ABC TRANSPORTER I FAMILY MEMBER 10"/>
    <property type="match status" value="1"/>
</dbReference>
<dbReference type="KEGG" id="zmk:HG535_0B01270"/>
<organism evidence="4 5">
    <name type="scientific">Zygotorulaspora mrakii</name>
    <name type="common">Zygosaccharomyces mrakii</name>
    <dbReference type="NCBI Taxonomy" id="42260"/>
    <lineage>
        <taxon>Eukaryota</taxon>
        <taxon>Fungi</taxon>
        <taxon>Dikarya</taxon>
        <taxon>Ascomycota</taxon>
        <taxon>Saccharomycotina</taxon>
        <taxon>Saccharomycetes</taxon>
        <taxon>Saccharomycetales</taxon>
        <taxon>Saccharomycetaceae</taxon>
        <taxon>Zygotorulaspora</taxon>
    </lineage>
</organism>
<evidence type="ECO:0000259" key="3">
    <source>
        <dbReference type="PROSITE" id="PS50893"/>
    </source>
</evidence>
<dbReference type="GO" id="GO:0005739">
    <property type="term" value="C:mitochondrion"/>
    <property type="evidence" value="ECO:0007669"/>
    <property type="project" value="TreeGrafter"/>
</dbReference>
<sequence length="529" mass="60152">MTAGQYIVHIKDALFRSSLMKKAKPVFKEKIKAFDIKSGEKWVIWGPGKAKLMNILGNKYLCDPPLSLQYGKIKGRQLRIEQVLFKGVVPTAHLSARYEYFKDDFDQNCKKFIINNAIGSNAVSYDVATSDRVVNMILYEKLVSELFLEDLQERWVMGLSNGQMRRARLAYSLLKEPDLLLIDDPFLGLDPTAASIISNFLATYDESLTSVVIGMRYQDEIPPWCTHICHVKEEEGVVFQGSIETFHKEIISIKNEVEAASRTLKSNTFTIEDLISPHPWFGKSHHEIIKMPNCVELNYVDVKYKGEPVLKNLTWKVRPGSNWHIKGNNGTGKSTLLSLLTAEHPQSWNSKIIENGAPRRSGKANYFDINKRIGMSAPELHAILLRNVGSKQTVREIISSGFHDASSNNFIPLWDNLDKNKRLLIDMLLTYFNMSTIADSIVFGQLTVSQQKLVMFIRSLVKMPEILILDEAFSGMEIEPMIRCHELLEEWPGTILAVSHVEEETPKCDYTLRLIAPGQFEINDQNNNL</sequence>
<dbReference type="PANTHER" id="PTHR43514">
    <property type="entry name" value="ABC TRANSPORTER I FAMILY MEMBER 10"/>
    <property type="match status" value="1"/>
</dbReference>
<dbReference type="RefSeq" id="XP_037142817.1">
    <property type="nucleotide sequence ID" value="XM_037286922.1"/>
</dbReference>
<dbReference type="SUPFAM" id="SSF52540">
    <property type="entry name" value="P-loop containing nucleoside triphosphate hydrolases"/>
    <property type="match status" value="2"/>
</dbReference>
<evidence type="ECO:0000256" key="2">
    <source>
        <dbReference type="ARBA" id="ARBA00022840"/>
    </source>
</evidence>